<sequence length="355" mass="39818">MKLFIPGPTYVREDVLMEMTKPLIGHRTKDASALQKGITEKMKQVFITENMVLSSTSSGCGLMEGAIRSCTSSKGAVFSMGSFGDKWHKIGLSNGLDVDLFKVEHGNTIDANFVDEVLRKEDYDFVAITHNETSTGVKSPLDEIAEVMKNYEDIVWAVDAVSSAAGSKIETDKLGIDIVITSTQKCLALPPGMAFCTFSEKAIERAKTVENRGNYFDLLSLYKDILKRDYQYPNTPNISLMYAADYQLNHIVNEEGLENRFNRHKEMAEYVRNWAMENFALFPKDIKDASDTVTCVENNRGIDVGELNKELAKRGMIISNGYGDLKNKTFRIAHMGDLTMDDIKELLENIDEIIK</sequence>
<dbReference type="InterPro" id="IPR000192">
    <property type="entry name" value="Aminotrans_V_dom"/>
</dbReference>
<dbReference type="PROSITE" id="PS00595">
    <property type="entry name" value="AA_TRANSFER_CLASS_5"/>
    <property type="match status" value="1"/>
</dbReference>
<dbReference type="OrthoDB" id="389074at2"/>
<evidence type="ECO:0000256" key="1">
    <source>
        <dbReference type="ARBA" id="ARBA00001933"/>
    </source>
</evidence>
<dbReference type="InterPro" id="IPR015422">
    <property type="entry name" value="PyrdxlP-dep_Trfase_small"/>
</dbReference>
<keyword evidence="9" id="KW-0808">Transferase</keyword>
<gene>
    <name evidence="9" type="ORF">EF514_09215</name>
</gene>
<dbReference type="Gene3D" id="3.40.640.10">
    <property type="entry name" value="Type I PLP-dependent aspartate aminotransferase-like (Major domain)"/>
    <property type="match status" value="1"/>
</dbReference>
<evidence type="ECO:0000259" key="8">
    <source>
        <dbReference type="Pfam" id="PF00266"/>
    </source>
</evidence>
<feature type="domain" description="Aminotransferase class V" evidence="8">
    <location>
        <begin position="87"/>
        <end position="321"/>
    </location>
</feature>
<comment type="similarity">
    <text evidence="2 6">Belongs to the class-V pyridoxal-phosphate-dependent aminotransferase family.</text>
</comment>
<dbReference type="RefSeq" id="WP_127725152.1">
    <property type="nucleotide sequence ID" value="NZ_RLIH01000016.1"/>
</dbReference>
<dbReference type="PANTHER" id="PTHR21152">
    <property type="entry name" value="AMINOTRANSFERASE CLASS V"/>
    <property type="match status" value="1"/>
</dbReference>
<dbReference type="InterPro" id="IPR015421">
    <property type="entry name" value="PyrdxlP-dep_Trfase_major"/>
</dbReference>
<accession>A0A437S4V1</accession>
<dbReference type="Gene3D" id="3.90.1150.10">
    <property type="entry name" value="Aspartate Aminotransferase, domain 1"/>
    <property type="match status" value="1"/>
</dbReference>
<dbReference type="EMBL" id="RLIH01000016">
    <property type="protein sequence ID" value="RVU54039.1"/>
    <property type="molecule type" value="Genomic_DNA"/>
</dbReference>
<evidence type="ECO:0000256" key="3">
    <source>
        <dbReference type="ARBA" id="ARBA00022898"/>
    </source>
</evidence>
<name>A0A437S4V1_9FIRM</name>
<dbReference type="AlphaFoldDB" id="A0A437S4V1"/>
<comment type="caution">
    <text evidence="9">The sequence shown here is derived from an EMBL/GenBank/DDBJ whole genome shotgun (WGS) entry which is preliminary data.</text>
</comment>
<evidence type="ECO:0000313" key="10">
    <source>
        <dbReference type="Proteomes" id="UP000288812"/>
    </source>
</evidence>
<dbReference type="Proteomes" id="UP000288812">
    <property type="component" value="Unassembled WGS sequence"/>
</dbReference>
<comment type="cofactor">
    <cofactor evidence="1 5 7">
        <name>pyridoxal 5'-phosphate</name>
        <dbReference type="ChEBI" id="CHEBI:597326"/>
    </cofactor>
</comment>
<protein>
    <submittedName>
        <fullName evidence="9">Alanine--glyoxylate aminotransferase family protein</fullName>
    </submittedName>
</protein>
<dbReference type="SUPFAM" id="SSF53383">
    <property type="entry name" value="PLP-dependent transferases"/>
    <property type="match status" value="1"/>
</dbReference>
<dbReference type="InterPro" id="IPR015424">
    <property type="entry name" value="PyrdxlP-dep_Trfase"/>
</dbReference>
<keyword evidence="9" id="KW-0032">Aminotransferase</keyword>
<evidence type="ECO:0000256" key="6">
    <source>
        <dbReference type="RuleBase" id="RU004075"/>
    </source>
</evidence>
<keyword evidence="3 5" id="KW-0663">Pyridoxal phosphate</keyword>
<evidence type="ECO:0000256" key="2">
    <source>
        <dbReference type="ARBA" id="ARBA00009236"/>
    </source>
</evidence>
<dbReference type="PANTHER" id="PTHR21152:SF40">
    <property type="entry name" value="ALANINE--GLYOXYLATE AMINOTRANSFERASE"/>
    <property type="match status" value="1"/>
</dbReference>
<dbReference type="GO" id="GO:0008453">
    <property type="term" value="F:alanine-glyoxylate transaminase activity"/>
    <property type="evidence" value="ECO:0007669"/>
    <property type="project" value="TreeGrafter"/>
</dbReference>
<dbReference type="PIRSF" id="PIRSF000524">
    <property type="entry name" value="SPT"/>
    <property type="match status" value="1"/>
</dbReference>
<evidence type="ECO:0000256" key="4">
    <source>
        <dbReference type="PIRSR" id="PIRSR000524-1"/>
    </source>
</evidence>
<dbReference type="InterPro" id="IPR024169">
    <property type="entry name" value="SP_NH2Trfase/AEP_transaminase"/>
</dbReference>
<proteinExistence type="inferred from homology"/>
<dbReference type="GO" id="GO:0019265">
    <property type="term" value="P:glycine biosynthetic process, by transamination of glyoxylate"/>
    <property type="evidence" value="ECO:0007669"/>
    <property type="project" value="TreeGrafter"/>
</dbReference>
<organism evidence="9 10">
    <name type="scientific">Anaerosphaera multitolerans</name>
    <dbReference type="NCBI Taxonomy" id="2487351"/>
    <lineage>
        <taxon>Bacteria</taxon>
        <taxon>Bacillati</taxon>
        <taxon>Bacillota</taxon>
        <taxon>Tissierellia</taxon>
        <taxon>Tissierellales</taxon>
        <taxon>Peptoniphilaceae</taxon>
        <taxon>Anaerosphaera</taxon>
    </lineage>
</organism>
<evidence type="ECO:0000313" key="9">
    <source>
        <dbReference type="EMBL" id="RVU54039.1"/>
    </source>
</evidence>
<evidence type="ECO:0000256" key="5">
    <source>
        <dbReference type="PIRSR" id="PIRSR000524-50"/>
    </source>
</evidence>
<evidence type="ECO:0000256" key="7">
    <source>
        <dbReference type="RuleBase" id="RU004504"/>
    </source>
</evidence>
<reference evidence="9 10" key="1">
    <citation type="submission" date="2018-11" db="EMBL/GenBank/DDBJ databases">
        <title>Genome sequencing and assembly of Anaerosphaera sp. nov., GS7-6-2.</title>
        <authorList>
            <person name="Rettenmaier R."/>
            <person name="Liebl W."/>
            <person name="Zverlov V."/>
        </authorList>
    </citation>
    <scope>NUCLEOTIDE SEQUENCE [LARGE SCALE GENOMIC DNA]</scope>
    <source>
        <strain evidence="9 10">GS7-6-2</strain>
    </source>
</reference>
<dbReference type="GO" id="GO:0004760">
    <property type="term" value="F:L-serine-pyruvate transaminase activity"/>
    <property type="evidence" value="ECO:0007669"/>
    <property type="project" value="TreeGrafter"/>
</dbReference>
<dbReference type="Pfam" id="PF00266">
    <property type="entry name" value="Aminotran_5"/>
    <property type="match status" value="1"/>
</dbReference>
<feature type="modified residue" description="N6-(pyridoxal phosphate)lysine" evidence="5">
    <location>
        <position position="185"/>
    </location>
</feature>
<keyword evidence="10" id="KW-1185">Reference proteome</keyword>
<dbReference type="InterPro" id="IPR020578">
    <property type="entry name" value="Aminotrans_V_PyrdxlP_BS"/>
</dbReference>
<feature type="binding site" evidence="4">
    <location>
        <position position="331"/>
    </location>
    <ligand>
        <name>substrate</name>
    </ligand>
</feature>